<keyword evidence="2" id="KW-0472">Membrane</keyword>
<reference evidence="3 4" key="1">
    <citation type="submission" date="2019-03" db="EMBL/GenBank/DDBJ databases">
        <title>Single cell metagenomics reveals metabolic interactions within the superorganism composed of flagellate Streblomastix strix and complex community of Bacteroidetes bacteria on its surface.</title>
        <authorList>
            <person name="Treitli S.C."/>
            <person name="Kolisko M."/>
            <person name="Husnik F."/>
            <person name="Keeling P."/>
            <person name="Hampl V."/>
        </authorList>
    </citation>
    <scope>NUCLEOTIDE SEQUENCE [LARGE SCALE GENOMIC DNA]</scope>
    <source>
        <strain evidence="3">ST1C</strain>
    </source>
</reference>
<dbReference type="GO" id="GO:0016020">
    <property type="term" value="C:membrane"/>
    <property type="evidence" value="ECO:0007669"/>
    <property type="project" value="InterPro"/>
</dbReference>
<evidence type="ECO:0000313" key="4">
    <source>
        <dbReference type="Proteomes" id="UP000324800"/>
    </source>
</evidence>
<keyword evidence="2" id="KW-1133">Transmembrane helix</keyword>
<comment type="similarity">
    <text evidence="1">Belongs to the multi antimicrobial extrusion (MATE) (TC 2.A.66.1) family.</text>
</comment>
<keyword evidence="2" id="KW-0812">Transmembrane</keyword>
<evidence type="ECO:0000256" key="1">
    <source>
        <dbReference type="ARBA" id="ARBA00010199"/>
    </source>
</evidence>
<gene>
    <name evidence="3" type="ORF">EZS28_055692</name>
</gene>
<dbReference type="InterPro" id="IPR002528">
    <property type="entry name" value="MATE_fam"/>
</dbReference>
<accession>A0A5J4PYQ6</accession>
<dbReference type="AlphaFoldDB" id="A0A5J4PYQ6"/>
<evidence type="ECO:0000256" key="2">
    <source>
        <dbReference type="SAM" id="Phobius"/>
    </source>
</evidence>
<dbReference type="Proteomes" id="UP000324800">
    <property type="component" value="Unassembled WGS sequence"/>
</dbReference>
<feature type="non-terminal residue" evidence="3">
    <location>
        <position position="96"/>
    </location>
</feature>
<dbReference type="GO" id="GO:0015297">
    <property type="term" value="F:antiporter activity"/>
    <property type="evidence" value="ECO:0007669"/>
    <property type="project" value="InterPro"/>
</dbReference>
<name>A0A5J4PYQ6_9EUKA</name>
<proteinExistence type="inferred from homology"/>
<feature type="transmembrane region" description="Helical" evidence="2">
    <location>
        <begin position="38"/>
        <end position="56"/>
    </location>
</feature>
<evidence type="ECO:0000313" key="3">
    <source>
        <dbReference type="EMBL" id="KAA6313808.1"/>
    </source>
</evidence>
<dbReference type="GO" id="GO:0042910">
    <property type="term" value="F:xenobiotic transmembrane transporter activity"/>
    <property type="evidence" value="ECO:0007669"/>
    <property type="project" value="InterPro"/>
</dbReference>
<comment type="caution">
    <text evidence="3">The sequence shown here is derived from an EMBL/GenBank/DDBJ whole genome shotgun (WGS) entry which is preliminary data.</text>
</comment>
<sequence>MIVIYGISAALQLIVSNNIGYGNIDIAKKAILTATKFIIPYALLLIIVNLAIPKYIIRIFVDDVSVFEDKQFYESMINSGVLIVRLLSIYAITDIT</sequence>
<dbReference type="Pfam" id="PF01554">
    <property type="entry name" value="MatE"/>
    <property type="match status" value="1"/>
</dbReference>
<protein>
    <submittedName>
        <fullName evidence="3">Uncharacterized protein</fullName>
    </submittedName>
</protein>
<organism evidence="3 4">
    <name type="scientific">Streblomastix strix</name>
    <dbReference type="NCBI Taxonomy" id="222440"/>
    <lineage>
        <taxon>Eukaryota</taxon>
        <taxon>Metamonada</taxon>
        <taxon>Preaxostyla</taxon>
        <taxon>Oxymonadida</taxon>
        <taxon>Streblomastigidae</taxon>
        <taxon>Streblomastix</taxon>
    </lineage>
</organism>
<dbReference type="EMBL" id="SNRW01048147">
    <property type="protein sequence ID" value="KAA6313808.1"/>
    <property type="molecule type" value="Genomic_DNA"/>
</dbReference>